<keyword evidence="3" id="KW-0812">Transmembrane</keyword>
<dbReference type="Proteomes" id="UP000520156">
    <property type="component" value="Unassembled WGS sequence"/>
</dbReference>
<keyword evidence="3" id="KW-1133">Transmembrane helix</keyword>
<organism evidence="5 6">
    <name type="scientific">Novosphingobium aerophilum</name>
    <dbReference type="NCBI Taxonomy" id="2839843"/>
    <lineage>
        <taxon>Bacteria</taxon>
        <taxon>Pseudomonadati</taxon>
        <taxon>Pseudomonadota</taxon>
        <taxon>Alphaproteobacteria</taxon>
        <taxon>Sphingomonadales</taxon>
        <taxon>Sphingomonadaceae</taxon>
        <taxon>Novosphingobium</taxon>
    </lineage>
</organism>
<dbReference type="InterPro" id="IPR011623">
    <property type="entry name" value="7TMR_DISM_rcpt_extracell_dom1"/>
</dbReference>
<dbReference type="InterPro" id="IPR029787">
    <property type="entry name" value="Nucleotide_cyclase"/>
</dbReference>
<feature type="transmembrane region" description="Helical" evidence="3">
    <location>
        <begin position="351"/>
        <end position="370"/>
    </location>
</feature>
<feature type="transmembrane region" description="Helical" evidence="3">
    <location>
        <begin position="195"/>
        <end position="218"/>
    </location>
</feature>
<evidence type="ECO:0000313" key="6">
    <source>
        <dbReference type="Proteomes" id="UP000520156"/>
    </source>
</evidence>
<keyword evidence="3" id="KW-0472">Membrane</keyword>
<dbReference type="AlphaFoldDB" id="A0A7X1FAF8"/>
<feature type="domain" description="GGDEF" evidence="4">
    <location>
        <begin position="451"/>
        <end position="580"/>
    </location>
</feature>
<keyword evidence="6" id="KW-1185">Reference proteome</keyword>
<dbReference type="InterPro" id="IPR043128">
    <property type="entry name" value="Rev_trsase/Diguanyl_cyclase"/>
</dbReference>
<dbReference type="RefSeq" id="WP_185684706.1">
    <property type="nucleotide sequence ID" value="NZ_JACLAU010000043.1"/>
</dbReference>
<feature type="transmembrane region" description="Helical" evidence="3">
    <location>
        <begin position="230"/>
        <end position="252"/>
    </location>
</feature>
<dbReference type="InterPro" id="IPR000160">
    <property type="entry name" value="GGDEF_dom"/>
</dbReference>
<dbReference type="EMBL" id="JACLAU010000043">
    <property type="protein sequence ID" value="MBC2653326.1"/>
    <property type="molecule type" value="Genomic_DNA"/>
</dbReference>
<evidence type="ECO:0000256" key="3">
    <source>
        <dbReference type="SAM" id="Phobius"/>
    </source>
</evidence>
<reference evidence="5 6" key="1">
    <citation type="submission" date="2020-08" db="EMBL/GenBank/DDBJ databases">
        <title>The genome sequence of Novosphingobium flavum 4Y4.</title>
        <authorList>
            <person name="Liu Y."/>
        </authorList>
    </citation>
    <scope>NUCLEOTIDE SEQUENCE [LARGE SCALE GENOMIC DNA]</scope>
    <source>
        <strain evidence="5 6">4Y4</strain>
    </source>
</reference>
<dbReference type="PROSITE" id="PS50887">
    <property type="entry name" value="GGDEF"/>
    <property type="match status" value="1"/>
</dbReference>
<dbReference type="Gene3D" id="3.30.70.270">
    <property type="match status" value="1"/>
</dbReference>
<proteinExistence type="predicted"/>
<dbReference type="InterPro" id="IPR050469">
    <property type="entry name" value="Diguanylate_Cyclase"/>
</dbReference>
<dbReference type="EC" id="2.7.7.65" evidence="1"/>
<feature type="transmembrane region" description="Helical" evidence="3">
    <location>
        <begin position="382"/>
        <end position="403"/>
    </location>
</feature>
<evidence type="ECO:0000256" key="1">
    <source>
        <dbReference type="ARBA" id="ARBA00012528"/>
    </source>
</evidence>
<feature type="transmembrane region" description="Helical" evidence="3">
    <location>
        <begin position="295"/>
        <end position="314"/>
    </location>
</feature>
<dbReference type="NCBIfam" id="TIGR00254">
    <property type="entry name" value="GGDEF"/>
    <property type="match status" value="1"/>
</dbReference>
<comment type="caution">
    <text evidence="5">The sequence shown here is derived from an EMBL/GenBank/DDBJ whole genome shotgun (WGS) entry which is preliminary data.</text>
</comment>
<feature type="transmembrane region" description="Helical" evidence="3">
    <location>
        <begin position="326"/>
        <end position="344"/>
    </location>
</feature>
<accession>A0A7X1FAF8</accession>
<protein>
    <recommendedName>
        <fullName evidence="1">diguanylate cyclase</fullName>
        <ecNumber evidence="1">2.7.7.65</ecNumber>
    </recommendedName>
</protein>
<feature type="transmembrane region" description="Helical" evidence="3">
    <location>
        <begin position="264"/>
        <end position="283"/>
    </location>
</feature>
<sequence length="591" mass="63610">MSSSSHQTFAAAWARLSAVAVAMGLFLVLLIGLSGAHPAGAHVPGGSADHLTACIAPVRAGDHPAGVLAHPERFDCRRPAADWGPGSYWIRLTLPTGSPATTAAMPDRQLRFVPLWQQDLAVSVRDSRGRVVTRRYSDADLSRAIDFGGALAVPLDSAGSRGTDVLVRVDGALNASGLIGDPHLLDADTLHHDEVLAIAALAAFGGLGVGMLCYNLVLWLTIRERFQLTYCLSLLAMLTYVWASSGAMVQVFPDIAHTYRLATAYIMLGFASALSLQFITDFIEEDCLPSGLRRMARQFGIVYILAGLGVALAAPDWRHFADRLYALAYVPLPILLVSLTTIAWRRGSRSIRVLAVAWALPLLMALLRIAHALNVIEYGPLVQYALIIGMSFEAVLSSLAMSYRIKLITAERDRARADERAARQLANVDSLTGLLNRRALLEQLIAWRSPEPLRLLLVDIDRFKAVNDHHGHLVGDEVLRAVAEVLAIRADLNASVARLGGEEFALIGAAAELPEAVALGIIADIRSRPMAAGVRVTVSVGMAEGPVRGEDDWRELYRRADAALYQAKSDGRNRAVHAPTVQPAPPSTAAA</sequence>
<dbReference type="Pfam" id="PF07695">
    <property type="entry name" value="7TMR-DISM_7TM"/>
    <property type="match status" value="1"/>
</dbReference>
<evidence type="ECO:0000313" key="5">
    <source>
        <dbReference type="EMBL" id="MBC2653326.1"/>
    </source>
</evidence>
<evidence type="ECO:0000256" key="2">
    <source>
        <dbReference type="SAM" id="MobiDB-lite"/>
    </source>
</evidence>
<dbReference type="GO" id="GO:0052621">
    <property type="term" value="F:diguanylate cyclase activity"/>
    <property type="evidence" value="ECO:0007669"/>
    <property type="project" value="UniProtKB-EC"/>
</dbReference>
<gene>
    <name evidence="5" type="ORF">H7F49_16695</name>
</gene>
<dbReference type="PANTHER" id="PTHR45138:SF24">
    <property type="entry name" value="DIGUANYLATE CYCLASE DGCC-RELATED"/>
    <property type="match status" value="1"/>
</dbReference>
<dbReference type="GO" id="GO:1902201">
    <property type="term" value="P:negative regulation of bacterial-type flagellum-dependent cell motility"/>
    <property type="evidence" value="ECO:0007669"/>
    <property type="project" value="TreeGrafter"/>
</dbReference>
<dbReference type="SMART" id="SM00267">
    <property type="entry name" value="GGDEF"/>
    <property type="match status" value="1"/>
</dbReference>
<feature type="region of interest" description="Disordered" evidence="2">
    <location>
        <begin position="570"/>
        <end position="591"/>
    </location>
</feature>
<dbReference type="CDD" id="cd01949">
    <property type="entry name" value="GGDEF"/>
    <property type="match status" value="1"/>
</dbReference>
<dbReference type="Pfam" id="PF00990">
    <property type="entry name" value="GGDEF"/>
    <property type="match status" value="1"/>
</dbReference>
<dbReference type="GO" id="GO:0005886">
    <property type="term" value="C:plasma membrane"/>
    <property type="evidence" value="ECO:0007669"/>
    <property type="project" value="TreeGrafter"/>
</dbReference>
<dbReference type="GO" id="GO:0043709">
    <property type="term" value="P:cell adhesion involved in single-species biofilm formation"/>
    <property type="evidence" value="ECO:0007669"/>
    <property type="project" value="TreeGrafter"/>
</dbReference>
<dbReference type="SUPFAM" id="SSF55073">
    <property type="entry name" value="Nucleotide cyclase"/>
    <property type="match status" value="1"/>
</dbReference>
<dbReference type="PANTHER" id="PTHR45138">
    <property type="entry name" value="REGULATORY COMPONENTS OF SENSORY TRANSDUCTION SYSTEM"/>
    <property type="match status" value="1"/>
</dbReference>
<evidence type="ECO:0000259" key="4">
    <source>
        <dbReference type="PROSITE" id="PS50887"/>
    </source>
</evidence>
<name>A0A7X1FAF8_9SPHN</name>
<feature type="compositionally biased region" description="Pro residues" evidence="2">
    <location>
        <begin position="582"/>
        <end position="591"/>
    </location>
</feature>